<name>A0ACC2W4M0_9TREE</name>
<evidence type="ECO:0000313" key="1">
    <source>
        <dbReference type="EMBL" id="KAJ9106234.1"/>
    </source>
</evidence>
<accession>A0ACC2W4M0</accession>
<protein>
    <submittedName>
        <fullName evidence="1">Uncharacterized protein</fullName>
    </submittedName>
</protein>
<sequence length="271" mass="30643">MSHRERPPHTSRSRSPAAYGDRDRRRPEFGRPRDNGYQPRDGERRRTDDRDDGRPSGGRPRDAPYTADDRQKERNRDRQRYEDGNGDGSVSMSAGYLTLHHTHVHATYRSQRSPERAKSPPKPNFGNSGLLAAESNTVKVSSDKASKAGTPDVTGVVLKYHEPPEARKPTKSWRLYVFKGKEQVSDIPIDHPSASKQHAVIQYRQITDRNEFGDTKTTIKPFIIDLESTNGTFVNGQEIPVSRYYELKQSDGQSALESLVRTMILMIPSPS</sequence>
<dbReference type="Proteomes" id="UP001227268">
    <property type="component" value="Unassembled WGS sequence"/>
</dbReference>
<keyword evidence="2" id="KW-1185">Reference proteome</keyword>
<proteinExistence type="predicted"/>
<gene>
    <name evidence="1" type="ORF">QFC21_001379</name>
</gene>
<reference evidence="1" key="1">
    <citation type="submission" date="2023-04" db="EMBL/GenBank/DDBJ databases">
        <title>Draft Genome sequencing of Naganishia species isolated from polar environments using Oxford Nanopore Technology.</title>
        <authorList>
            <person name="Leo P."/>
            <person name="Venkateswaran K."/>
        </authorList>
    </citation>
    <scope>NUCLEOTIDE SEQUENCE</scope>
    <source>
        <strain evidence="1">MNA-CCFEE 5423</strain>
    </source>
</reference>
<comment type="caution">
    <text evidence="1">The sequence shown here is derived from an EMBL/GenBank/DDBJ whole genome shotgun (WGS) entry which is preliminary data.</text>
</comment>
<dbReference type="EMBL" id="JASBWT010000003">
    <property type="protein sequence ID" value="KAJ9106234.1"/>
    <property type="molecule type" value="Genomic_DNA"/>
</dbReference>
<organism evidence="1 2">
    <name type="scientific">Naganishia friedmannii</name>
    <dbReference type="NCBI Taxonomy" id="89922"/>
    <lineage>
        <taxon>Eukaryota</taxon>
        <taxon>Fungi</taxon>
        <taxon>Dikarya</taxon>
        <taxon>Basidiomycota</taxon>
        <taxon>Agaricomycotina</taxon>
        <taxon>Tremellomycetes</taxon>
        <taxon>Filobasidiales</taxon>
        <taxon>Filobasidiaceae</taxon>
        <taxon>Naganishia</taxon>
    </lineage>
</organism>
<evidence type="ECO:0000313" key="2">
    <source>
        <dbReference type="Proteomes" id="UP001227268"/>
    </source>
</evidence>